<evidence type="ECO:0000313" key="3">
    <source>
        <dbReference type="EMBL" id="GLR53519.1"/>
    </source>
</evidence>
<keyword evidence="1" id="KW-1133">Transmembrane helix</keyword>
<organism evidence="3 4">
    <name type="scientific">Shinella yambaruensis</name>
    <dbReference type="NCBI Taxonomy" id="415996"/>
    <lineage>
        <taxon>Bacteria</taxon>
        <taxon>Pseudomonadati</taxon>
        <taxon>Pseudomonadota</taxon>
        <taxon>Alphaproteobacteria</taxon>
        <taxon>Hyphomicrobiales</taxon>
        <taxon>Rhizobiaceae</taxon>
        <taxon>Shinella</taxon>
    </lineage>
</organism>
<dbReference type="Gene3D" id="3.40.50.410">
    <property type="entry name" value="von Willebrand factor, type A domain"/>
    <property type="match status" value="1"/>
</dbReference>
<dbReference type="Proteomes" id="UP001156702">
    <property type="component" value="Unassembled WGS sequence"/>
</dbReference>
<name>A0ABQ5ZL11_9HYPH</name>
<accession>A0ABQ5ZL11</accession>
<dbReference type="InterPro" id="IPR036465">
    <property type="entry name" value="vWFA_dom_sf"/>
</dbReference>
<sequence length="431" mass="47185">MKRSILNDATGNVAIMFAICLSVMALMAGAGIDLAHRELIRRELQGSLDRGVLAAASLSQKQETEKTLRDYFKTLPYADDVTITIGSSIAKSTAREVAASASYVMKTAFLPLAGIDTMRIEVVASATEARQNLELSLILDVSGSMGENNRLGNLKVAARQFVEALLTKETRAYTSLSIVPFAGQVSAGAAVFDKLNPGGRFHDYSSCFEFSAERFGNLTPSFKNRQQIAHFTDEYFGRTDLQPWWCPVGETVITYHSNDASYLKARIDKLERHGGTGTQFGMQWGLMLLDPTGAAITNAAIAGGLMPKAFANRPAKFEDESTLKVIVLMTDGEVMGQYRPKDPYRSPDLPPDNKYITNKATAVEQLHRVCDLAKEKGVVVFTIGFEVEGIAHEQMARCATSRAHYFSVKGLQIAEAFKSISGSIRKLRLTQ</sequence>
<evidence type="ECO:0000259" key="2">
    <source>
        <dbReference type="PROSITE" id="PS50234"/>
    </source>
</evidence>
<keyword evidence="4" id="KW-1185">Reference proteome</keyword>
<protein>
    <recommendedName>
        <fullName evidence="2">VWFA domain-containing protein</fullName>
    </recommendedName>
</protein>
<dbReference type="PROSITE" id="PS50234">
    <property type="entry name" value="VWFA"/>
    <property type="match status" value="1"/>
</dbReference>
<comment type="caution">
    <text evidence="3">The sequence shown here is derived from an EMBL/GenBank/DDBJ whole genome shotgun (WGS) entry which is preliminary data.</text>
</comment>
<reference evidence="4" key="1">
    <citation type="journal article" date="2019" name="Int. J. Syst. Evol. Microbiol.">
        <title>The Global Catalogue of Microorganisms (GCM) 10K type strain sequencing project: providing services to taxonomists for standard genome sequencing and annotation.</title>
        <authorList>
            <consortium name="The Broad Institute Genomics Platform"/>
            <consortium name="The Broad Institute Genome Sequencing Center for Infectious Disease"/>
            <person name="Wu L."/>
            <person name="Ma J."/>
        </authorList>
    </citation>
    <scope>NUCLEOTIDE SEQUENCE [LARGE SCALE GENOMIC DNA]</scope>
    <source>
        <strain evidence="4">NBRC 102122</strain>
    </source>
</reference>
<dbReference type="SUPFAM" id="SSF53300">
    <property type="entry name" value="vWA-like"/>
    <property type="match status" value="1"/>
</dbReference>
<dbReference type="InterPro" id="IPR028087">
    <property type="entry name" value="Tad_N"/>
</dbReference>
<feature type="transmembrane region" description="Helical" evidence="1">
    <location>
        <begin position="12"/>
        <end position="32"/>
    </location>
</feature>
<dbReference type="InterPro" id="IPR002035">
    <property type="entry name" value="VWF_A"/>
</dbReference>
<dbReference type="RefSeq" id="WP_244769720.1">
    <property type="nucleotide sequence ID" value="NZ_BSOP01000039.1"/>
</dbReference>
<evidence type="ECO:0000256" key="1">
    <source>
        <dbReference type="SAM" id="Phobius"/>
    </source>
</evidence>
<feature type="domain" description="VWFA" evidence="2">
    <location>
        <begin position="134"/>
        <end position="424"/>
    </location>
</feature>
<keyword evidence="1" id="KW-0812">Transmembrane</keyword>
<dbReference type="EMBL" id="BSOP01000039">
    <property type="protein sequence ID" value="GLR53519.1"/>
    <property type="molecule type" value="Genomic_DNA"/>
</dbReference>
<keyword evidence="1" id="KW-0472">Membrane</keyword>
<gene>
    <name evidence="3" type="ORF">GCM10007923_47340</name>
</gene>
<proteinExistence type="predicted"/>
<evidence type="ECO:0000313" key="4">
    <source>
        <dbReference type="Proteomes" id="UP001156702"/>
    </source>
</evidence>
<dbReference type="Pfam" id="PF13400">
    <property type="entry name" value="Tad"/>
    <property type="match status" value="1"/>
</dbReference>